<evidence type="ECO:0000259" key="18">
    <source>
        <dbReference type="Pfam" id="PF01433"/>
    </source>
</evidence>
<keyword evidence="5 14" id="KW-0479">Metal-binding</keyword>
<feature type="site" description="Transition state stabilizer" evidence="15">
    <location>
        <position position="484"/>
    </location>
</feature>
<evidence type="ECO:0000256" key="1">
    <source>
        <dbReference type="ARBA" id="ARBA00004606"/>
    </source>
</evidence>
<evidence type="ECO:0000256" key="3">
    <source>
        <dbReference type="ARBA" id="ARBA00022670"/>
    </source>
</evidence>
<feature type="binding site" evidence="14">
    <location>
        <position position="398"/>
    </location>
    <ligand>
        <name>Zn(2+)</name>
        <dbReference type="ChEBI" id="CHEBI:29105"/>
        <note>catalytic</note>
    </ligand>
</feature>
<evidence type="ECO:0000256" key="8">
    <source>
        <dbReference type="ARBA" id="ARBA00022968"/>
    </source>
</evidence>
<dbReference type="GO" id="GO:0043171">
    <property type="term" value="P:peptide catabolic process"/>
    <property type="evidence" value="ECO:0000318"/>
    <property type="project" value="GO_Central"/>
</dbReference>
<keyword evidence="9 16" id="KW-1133">Transmembrane helix</keyword>
<keyword evidence="6 16" id="KW-0378">Hydrolase</keyword>
<feature type="active site" description="Proton acceptor" evidence="13">
    <location>
        <position position="399"/>
    </location>
</feature>
<keyword evidence="4 16" id="KW-0812">Transmembrane</keyword>
<comment type="subcellular location">
    <subcellularLocation>
        <location evidence="1">Membrane</location>
        <topology evidence="1">Single-pass type II membrane protein</topology>
    </subcellularLocation>
</comment>
<dbReference type="AlphaFoldDB" id="B3RHY2"/>
<feature type="region of interest" description="Disordered" evidence="17">
    <location>
        <begin position="1"/>
        <end position="23"/>
    </location>
</feature>
<dbReference type="CTD" id="6749359"/>
<dbReference type="GO" id="GO:0016020">
    <property type="term" value="C:membrane"/>
    <property type="evidence" value="ECO:0007669"/>
    <property type="project" value="UniProtKB-SubCell"/>
</dbReference>
<dbReference type="EC" id="3.4.11.-" evidence="16"/>
<evidence type="ECO:0000313" key="21">
    <source>
        <dbReference type="EMBL" id="EDV28942.1"/>
    </source>
</evidence>
<dbReference type="EMBL" id="DS985241">
    <property type="protein sequence ID" value="EDV28942.1"/>
    <property type="molecule type" value="Genomic_DNA"/>
</dbReference>
<feature type="domain" description="ERAP1-like C-terminal" evidence="19">
    <location>
        <begin position="623"/>
        <end position="728"/>
    </location>
</feature>
<dbReference type="Pfam" id="PF17900">
    <property type="entry name" value="Peptidase_M1_N"/>
    <property type="match status" value="1"/>
</dbReference>
<evidence type="ECO:0000259" key="20">
    <source>
        <dbReference type="Pfam" id="PF17900"/>
    </source>
</evidence>
<keyword evidence="12" id="KW-0325">Glycoprotein</keyword>
<evidence type="ECO:0000256" key="2">
    <source>
        <dbReference type="ARBA" id="ARBA00010136"/>
    </source>
</evidence>
<dbReference type="OrthoDB" id="10031169at2759"/>
<feature type="binding site" evidence="14">
    <location>
        <position position="402"/>
    </location>
    <ligand>
        <name>Zn(2+)</name>
        <dbReference type="ChEBI" id="CHEBI:29105"/>
        <note>catalytic</note>
    </ligand>
</feature>
<evidence type="ECO:0000256" key="12">
    <source>
        <dbReference type="ARBA" id="ARBA00023180"/>
    </source>
</evidence>
<keyword evidence="7 14" id="KW-0862">Zinc</keyword>
<evidence type="ECO:0000256" key="10">
    <source>
        <dbReference type="ARBA" id="ARBA00023049"/>
    </source>
</evidence>
<evidence type="ECO:0000256" key="13">
    <source>
        <dbReference type="PIRSR" id="PIRSR634016-1"/>
    </source>
</evidence>
<dbReference type="OMA" id="FLWQIPF"/>
<feature type="compositionally biased region" description="Basic and acidic residues" evidence="17">
    <location>
        <begin position="1"/>
        <end position="17"/>
    </location>
</feature>
<evidence type="ECO:0000256" key="5">
    <source>
        <dbReference type="ARBA" id="ARBA00022723"/>
    </source>
</evidence>
<dbReference type="PANTHER" id="PTHR11533:SF299">
    <property type="entry name" value="AMINOPEPTIDASE"/>
    <property type="match status" value="1"/>
</dbReference>
<feature type="domain" description="Aminopeptidase N-like N-terminal" evidence="20">
    <location>
        <begin position="106"/>
        <end position="293"/>
    </location>
</feature>
<dbReference type="InterPro" id="IPR024571">
    <property type="entry name" value="ERAP1-like_C_dom"/>
</dbReference>
<evidence type="ECO:0000256" key="4">
    <source>
        <dbReference type="ARBA" id="ARBA00022692"/>
    </source>
</evidence>
<evidence type="ECO:0000313" key="22">
    <source>
        <dbReference type="Proteomes" id="UP000009022"/>
    </source>
</evidence>
<dbReference type="GO" id="GO:0070006">
    <property type="term" value="F:metalloaminopeptidase activity"/>
    <property type="evidence" value="ECO:0000318"/>
    <property type="project" value="GO_Central"/>
</dbReference>
<dbReference type="SUPFAM" id="SSF55486">
    <property type="entry name" value="Metalloproteases ('zincins'), catalytic domain"/>
    <property type="match status" value="1"/>
</dbReference>
<proteinExistence type="inferred from homology"/>
<dbReference type="Pfam" id="PF11838">
    <property type="entry name" value="ERAP1_C"/>
    <property type="match status" value="2"/>
</dbReference>
<dbReference type="eggNOG" id="KOG1046">
    <property type="taxonomic scope" value="Eukaryota"/>
</dbReference>
<dbReference type="GeneID" id="6749359"/>
<dbReference type="PANTHER" id="PTHR11533">
    <property type="entry name" value="PROTEASE M1 ZINC METALLOPROTEASE"/>
    <property type="match status" value="1"/>
</dbReference>
<dbReference type="InterPro" id="IPR001930">
    <property type="entry name" value="Peptidase_M1"/>
</dbReference>
<reference evidence="21 22" key="1">
    <citation type="journal article" date="2008" name="Nature">
        <title>The Trichoplax genome and the nature of placozoans.</title>
        <authorList>
            <person name="Srivastava M."/>
            <person name="Begovic E."/>
            <person name="Chapman J."/>
            <person name="Putnam N.H."/>
            <person name="Hellsten U."/>
            <person name="Kawashima T."/>
            <person name="Kuo A."/>
            <person name="Mitros T."/>
            <person name="Salamov A."/>
            <person name="Carpenter M.L."/>
            <person name="Signorovitch A.Y."/>
            <person name="Moreno M.A."/>
            <person name="Kamm K."/>
            <person name="Grimwood J."/>
            <person name="Schmutz J."/>
            <person name="Shapiro H."/>
            <person name="Grigoriev I.V."/>
            <person name="Buss L.W."/>
            <person name="Schierwater B."/>
            <person name="Dellaporta S.L."/>
            <person name="Rokhsar D.S."/>
        </authorList>
    </citation>
    <scope>NUCLEOTIDE SEQUENCE [LARGE SCALE GENOMIC DNA]</scope>
    <source>
        <strain evidence="21 22">Grell-BS-1999</strain>
    </source>
</reference>
<keyword evidence="22" id="KW-1185">Reference proteome</keyword>
<dbReference type="InterPro" id="IPR027268">
    <property type="entry name" value="Peptidase_M4/M1_CTD_sf"/>
</dbReference>
<dbReference type="GO" id="GO:0008270">
    <property type="term" value="F:zinc ion binding"/>
    <property type="evidence" value="ECO:0007669"/>
    <property type="project" value="UniProtKB-UniRule"/>
</dbReference>
<protein>
    <recommendedName>
        <fullName evidence="16">Aminopeptidase</fullName>
        <ecNumber evidence="16">3.4.11.-</ecNumber>
    </recommendedName>
</protein>
<dbReference type="Gene3D" id="1.25.50.20">
    <property type="match status" value="2"/>
</dbReference>
<dbReference type="RefSeq" id="XP_002108144.1">
    <property type="nucleotide sequence ID" value="XM_002108108.1"/>
</dbReference>
<evidence type="ECO:0000256" key="11">
    <source>
        <dbReference type="ARBA" id="ARBA00023136"/>
    </source>
</evidence>
<evidence type="ECO:0000256" key="9">
    <source>
        <dbReference type="ARBA" id="ARBA00022989"/>
    </source>
</evidence>
<dbReference type="KEGG" id="tad:TRIADDRAFT_52314"/>
<comment type="similarity">
    <text evidence="2 16">Belongs to the peptidase M1 family.</text>
</comment>
<dbReference type="InterPro" id="IPR034016">
    <property type="entry name" value="M1_APN-typ"/>
</dbReference>
<evidence type="ECO:0000256" key="17">
    <source>
        <dbReference type="SAM" id="MobiDB-lite"/>
    </source>
</evidence>
<dbReference type="InterPro" id="IPR042097">
    <property type="entry name" value="Aminopeptidase_N-like_N_sf"/>
</dbReference>
<organism evidence="21 22">
    <name type="scientific">Trichoplax adhaerens</name>
    <name type="common">Trichoplax reptans</name>
    <dbReference type="NCBI Taxonomy" id="10228"/>
    <lineage>
        <taxon>Eukaryota</taxon>
        <taxon>Metazoa</taxon>
        <taxon>Placozoa</taxon>
        <taxon>Uniplacotomia</taxon>
        <taxon>Trichoplacea</taxon>
        <taxon>Trichoplacidae</taxon>
        <taxon>Trichoplax</taxon>
    </lineage>
</organism>
<comment type="cofactor">
    <cofactor evidence="14 16">
        <name>Zn(2+)</name>
        <dbReference type="ChEBI" id="CHEBI:29105"/>
    </cofactor>
    <text evidence="14 16">Binds 1 zinc ion per subunit.</text>
</comment>
<feature type="domain" description="ERAP1-like C-terminal" evidence="19">
    <location>
        <begin position="767"/>
        <end position="891"/>
    </location>
</feature>
<evidence type="ECO:0000256" key="15">
    <source>
        <dbReference type="PIRSR" id="PIRSR634016-4"/>
    </source>
</evidence>
<dbReference type="PhylomeDB" id="B3RHY2"/>
<evidence type="ECO:0000259" key="19">
    <source>
        <dbReference type="Pfam" id="PF11838"/>
    </source>
</evidence>
<dbReference type="CDD" id="cd09601">
    <property type="entry name" value="M1_APN-Q_like"/>
    <property type="match status" value="1"/>
</dbReference>
<feature type="transmembrane region" description="Helical" evidence="16">
    <location>
        <begin position="42"/>
        <end position="64"/>
    </location>
</feature>
<evidence type="ECO:0000256" key="16">
    <source>
        <dbReference type="RuleBase" id="RU364040"/>
    </source>
</evidence>
<dbReference type="InterPro" id="IPR045357">
    <property type="entry name" value="Aminopeptidase_N-like_N"/>
</dbReference>
<keyword evidence="8" id="KW-0735">Signal-anchor</keyword>
<dbReference type="Proteomes" id="UP000009022">
    <property type="component" value="Unassembled WGS sequence"/>
</dbReference>
<dbReference type="FunFam" id="2.60.40.1730:FF:000012">
    <property type="entry name" value="Aminopeptidase N"/>
    <property type="match status" value="1"/>
</dbReference>
<evidence type="ECO:0000256" key="6">
    <source>
        <dbReference type="ARBA" id="ARBA00022801"/>
    </source>
</evidence>
<feature type="domain" description="Peptidase M1 membrane alanine aminopeptidase" evidence="18">
    <location>
        <begin position="330"/>
        <end position="543"/>
    </location>
</feature>
<dbReference type="Pfam" id="PF01433">
    <property type="entry name" value="Peptidase_M1"/>
    <property type="match status" value="1"/>
</dbReference>
<feature type="binding site" evidence="14">
    <location>
        <position position="421"/>
    </location>
    <ligand>
        <name>Zn(2+)</name>
        <dbReference type="ChEBI" id="CHEBI:29105"/>
        <note>catalytic</note>
    </ligand>
</feature>
<evidence type="ECO:0000256" key="14">
    <source>
        <dbReference type="PIRSR" id="PIRSR634016-3"/>
    </source>
</evidence>
<dbReference type="FunFam" id="1.10.390.10:FF:000032">
    <property type="entry name" value="Aminopeptidase"/>
    <property type="match status" value="1"/>
</dbReference>
<dbReference type="Gene3D" id="1.10.390.10">
    <property type="entry name" value="Neutral Protease Domain 2"/>
    <property type="match status" value="1"/>
</dbReference>
<keyword evidence="11 16" id="KW-0472">Membrane</keyword>
<accession>B3RHY2</accession>
<keyword evidence="10 16" id="KW-0482">Metalloprotease</keyword>
<dbReference type="Gene3D" id="2.60.40.1730">
    <property type="entry name" value="tricorn interacting facor f3 domain"/>
    <property type="match status" value="1"/>
</dbReference>
<sequence length="940" mass="108839">MDDMMSLRDTTERGSDRKKVKSPKICPKIHSEHNANVTKRNYSALAAVAVVSVFLMVAISTSVLTEDTNTAGFSSNSNSLNKEYRREIASNEFPYRDLRLPKHIFPIHYQLHLRHDLDNLIIHGHSQIVIGCARKTNFIVFHHNDSIVLSVNIALSSNVSNKLQIRDNRYSSLLQLRYLQFDQDLLPNVNYTLTIQFRSKIYLNSINGLYRSTYTDGNNEIRYAYVTHFEPVYTRLAFPCFDEPSMKATFKLFITRPREYGVLSNMPLKTDRIISNSSAEAEFKTTPRMSSYVVAYTILNYTHISTKTSTGIKIRAWAAPAKIDQMRLSLDYGRRSLELYEKLFGVSYPLPKLDLVCVKKAGISAMENWGLITFPEESCLYYPKTGTNKHRVTATPAHEIAHHWVGDLVSIGWWSELFLKEGFATVMEFYSAYYLKSPKLAQLQFFRNKWEGAIKRDISSTSHSVSTPVDTPAQINAIFDGIIYQKGSCMLRMIEQFMGREKFFKGVNLYLNKFKYNAAFGADLWNSLSQVTHYDINSIMKPWIHKIGFPIITALVDRNRHKVTFSVSLYPQKRKVQQNSIDTKNSEIDRQIPFTFRTNMVHNGKFLIKRSADSMALKSPFQWFKANVNSSGYYCVNYDHDTWNQLIQLLKIDHKKLSPSDRADLITDSCALAEIGELNINIFFGTTEYLIHEKDELPRDMAYNCLKKIRSSLQRKADRDNLLKYIAYLKLKPPPDLDKDNLEMDDYSFQLSSQNDNKEDSLEKQLLALIRDGTPANWYSLFYQYKMSKRNWEKISMIKALASTPHQFLIKSLLELSLTNKELSPSDLKDILVAISRNRIHRKSLLNFMTENWKQLAERSSPVTMKLILDDLVQQPEIHDNTLEVRDFIQLHSIVFQEALQNDSDERENFKFSFTKINSNRASHWLRKTIEKLKNEGIFN</sequence>
<dbReference type="PRINTS" id="PR00756">
    <property type="entry name" value="ALADIPTASE"/>
</dbReference>
<dbReference type="InterPro" id="IPR050344">
    <property type="entry name" value="Peptidase_M1_aminopeptidases"/>
</dbReference>
<name>B3RHY2_TRIAD</name>
<dbReference type="SUPFAM" id="SSF63737">
    <property type="entry name" value="Leukotriene A4 hydrolase N-terminal domain"/>
    <property type="match status" value="1"/>
</dbReference>
<dbReference type="GO" id="GO:0006508">
    <property type="term" value="P:proteolysis"/>
    <property type="evidence" value="ECO:0000318"/>
    <property type="project" value="GO_Central"/>
</dbReference>
<dbReference type="InterPro" id="IPR014782">
    <property type="entry name" value="Peptidase_M1_dom"/>
</dbReference>
<keyword evidence="16" id="KW-0031">Aminopeptidase</keyword>
<dbReference type="HOGENOM" id="CLU_003705_2_2_1"/>
<evidence type="ECO:0000256" key="7">
    <source>
        <dbReference type="ARBA" id="ARBA00022833"/>
    </source>
</evidence>
<dbReference type="InParanoid" id="B3RHY2"/>
<keyword evidence="3 16" id="KW-0645">Protease</keyword>
<gene>
    <name evidence="21" type="ORF">TRIADDRAFT_52314</name>
</gene>
<dbReference type="Gene3D" id="2.60.40.1910">
    <property type="match status" value="1"/>
</dbReference>